<dbReference type="InterPro" id="IPR036390">
    <property type="entry name" value="WH_DNA-bd_sf"/>
</dbReference>
<dbReference type="EMBL" id="JAOAMV010000001">
    <property type="protein sequence ID" value="MCT2557389.1"/>
    <property type="molecule type" value="Genomic_DNA"/>
</dbReference>
<dbReference type="PROSITE" id="PS50987">
    <property type="entry name" value="HTH_ARSR_2"/>
    <property type="match status" value="1"/>
</dbReference>
<dbReference type="SUPFAM" id="SSF46785">
    <property type="entry name" value="Winged helix' DNA-binding domain"/>
    <property type="match status" value="1"/>
</dbReference>
<evidence type="ECO:0000259" key="4">
    <source>
        <dbReference type="PROSITE" id="PS50987"/>
    </source>
</evidence>
<evidence type="ECO:0000313" key="6">
    <source>
        <dbReference type="Proteomes" id="UP001142648"/>
    </source>
</evidence>
<dbReference type="PANTHER" id="PTHR33154">
    <property type="entry name" value="TRANSCRIPTIONAL REGULATOR, ARSR FAMILY"/>
    <property type="match status" value="1"/>
</dbReference>
<dbReference type="PANTHER" id="PTHR33154:SF28">
    <property type="entry name" value="HTH-TYPE TRANSCRIPTIONAL REGULATOR YGAV-RELATED"/>
    <property type="match status" value="1"/>
</dbReference>
<sequence length="116" mass="12564">MDLPLEQMEANAGRASSLLKSMANEVRLMILCQLSQQEMTVSDLAQTVPLSQSALSQHLGVLRRERLVKTRRESQFVWYSLDSAEAQAVIATLYDLFCAQPEAGPEADGPGVAGAG</sequence>
<evidence type="ECO:0000313" key="5">
    <source>
        <dbReference type="EMBL" id="MCT2557389.1"/>
    </source>
</evidence>
<reference evidence="5" key="1">
    <citation type="submission" date="2022-09" db="EMBL/GenBank/DDBJ databases">
        <title>The genome sequence of Tsuneonella sp. YG55.</title>
        <authorList>
            <person name="Liu Y."/>
        </authorList>
    </citation>
    <scope>NUCLEOTIDE SEQUENCE</scope>
    <source>
        <strain evidence="5">YG55</strain>
    </source>
</reference>
<keyword evidence="3" id="KW-0804">Transcription</keyword>
<evidence type="ECO:0000256" key="3">
    <source>
        <dbReference type="ARBA" id="ARBA00023163"/>
    </source>
</evidence>
<evidence type="ECO:0000256" key="2">
    <source>
        <dbReference type="ARBA" id="ARBA00023125"/>
    </source>
</evidence>
<feature type="domain" description="HTH arsR-type" evidence="4">
    <location>
        <begin position="7"/>
        <end position="101"/>
    </location>
</feature>
<dbReference type="InterPro" id="IPR011991">
    <property type="entry name" value="ArsR-like_HTH"/>
</dbReference>
<comment type="caution">
    <text evidence="5">The sequence shown here is derived from an EMBL/GenBank/DDBJ whole genome shotgun (WGS) entry which is preliminary data.</text>
</comment>
<dbReference type="NCBIfam" id="NF033788">
    <property type="entry name" value="HTH_metalloreg"/>
    <property type="match status" value="1"/>
</dbReference>
<organism evidence="5 6">
    <name type="scientific">Tsuneonella litorea</name>
    <dbReference type="NCBI Taxonomy" id="2976475"/>
    <lineage>
        <taxon>Bacteria</taxon>
        <taxon>Pseudomonadati</taxon>
        <taxon>Pseudomonadota</taxon>
        <taxon>Alphaproteobacteria</taxon>
        <taxon>Sphingomonadales</taxon>
        <taxon>Erythrobacteraceae</taxon>
        <taxon>Tsuneonella</taxon>
    </lineage>
</organism>
<dbReference type="GO" id="GO:0003700">
    <property type="term" value="F:DNA-binding transcription factor activity"/>
    <property type="evidence" value="ECO:0007669"/>
    <property type="project" value="InterPro"/>
</dbReference>
<dbReference type="GO" id="GO:0003677">
    <property type="term" value="F:DNA binding"/>
    <property type="evidence" value="ECO:0007669"/>
    <property type="project" value="UniProtKB-KW"/>
</dbReference>
<dbReference type="InterPro" id="IPR001845">
    <property type="entry name" value="HTH_ArsR_DNA-bd_dom"/>
</dbReference>
<dbReference type="RefSeq" id="WP_259960158.1">
    <property type="nucleotide sequence ID" value="NZ_JAOAMV010000001.1"/>
</dbReference>
<evidence type="ECO:0000256" key="1">
    <source>
        <dbReference type="ARBA" id="ARBA00023015"/>
    </source>
</evidence>
<dbReference type="PRINTS" id="PR00778">
    <property type="entry name" value="HTHARSR"/>
</dbReference>
<name>A0A9X3AJR8_9SPHN</name>
<dbReference type="AlphaFoldDB" id="A0A9X3AJR8"/>
<dbReference type="InterPro" id="IPR036388">
    <property type="entry name" value="WH-like_DNA-bd_sf"/>
</dbReference>
<dbReference type="CDD" id="cd00090">
    <property type="entry name" value="HTH_ARSR"/>
    <property type="match status" value="1"/>
</dbReference>
<proteinExistence type="predicted"/>
<keyword evidence="2" id="KW-0238">DNA-binding</keyword>
<accession>A0A9X3AJR8</accession>
<keyword evidence="1" id="KW-0805">Transcription regulation</keyword>
<gene>
    <name evidence="5" type="ORF">N0B51_00165</name>
</gene>
<protein>
    <submittedName>
        <fullName evidence="5">Metalloregulator ArsR/SmtB family transcription factor</fullName>
    </submittedName>
</protein>
<dbReference type="InterPro" id="IPR051081">
    <property type="entry name" value="HTH_MetalResp_TranReg"/>
</dbReference>
<dbReference type="Pfam" id="PF01022">
    <property type="entry name" value="HTH_5"/>
    <property type="match status" value="1"/>
</dbReference>
<dbReference type="SMART" id="SM00418">
    <property type="entry name" value="HTH_ARSR"/>
    <property type="match status" value="1"/>
</dbReference>
<keyword evidence="6" id="KW-1185">Reference proteome</keyword>
<dbReference type="Proteomes" id="UP001142648">
    <property type="component" value="Unassembled WGS sequence"/>
</dbReference>
<dbReference type="Gene3D" id="1.10.10.10">
    <property type="entry name" value="Winged helix-like DNA-binding domain superfamily/Winged helix DNA-binding domain"/>
    <property type="match status" value="1"/>
</dbReference>